<evidence type="ECO:0000313" key="8">
    <source>
        <dbReference type="EMBL" id="CAH3045421.1"/>
    </source>
</evidence>
<keyword evidence="4 6" id="KW-1133">Transmembrane helix</keyword>
<feature type="domain" description="Major facilitator superfamily associated" evidence="7">
    <location>
        <begin position="36"/>
        <end position="456"/>
    </location>
</feature>
<keyword evidence="5 6" id="KW-0472">Membrane</keyword>
<feature type="transmembrane region" description="Helical" evidence="6">
    <location>
        <begin position="363"/>
        <end position="381"/>
    </location>
</feature>
<dbReference type="InterPro" id="IPR024989">
    <property type="entry name" value="MFS_assoc_dom"/>
</dbReference>
<dbReference type="Proteomes" id="UP001159427">
    <property type="component" value="Unassembled WGS sequence"/>
</dbReference>
<evidence type="ECO:0000259" key="7">
    <source>
        <dbReference type="Pfam" id="PF12832"/>
    </source>
</evidence>
<evidence type="ECO:0000256" key="5">
    <source>
        <dbReference type="ARBA" id="ARBA00023136"/>
    </source>
</evidence>
<feature type="transmembrane region" description="Helical" evidence="6">
    <location>
        <begin position="416"/>
        <end position="433"/>
    </location>
</feature>
<reference evidence="8 9" key="1">
    <citation type="submission" date="2022-05" db="EMBL/GenBank/DDBJ databases">
        <authorList>
            <consortium name="Genoscope - CEA"/>
            <person name="William W."/>
        </authorList>
    </citation>
    <scope>NUCLEOTIDE SEQUENCE [LARGE SCALE GENOMIC DNA]</scope>
</reference>
<feature type="transmembrane region" description="Helical" evidence="6">
    <location>
        <begin position="221"/>
        <end position="243"/>
    </location>
</feature>
<organism evidence="8 9">
    <name type="scientific">Porites evermanni</name>
    <dbReference type="NCBI Taxonomy" id="104178"/>
    <lineage>
        <taxon>Eukaryota</taxon>
        <taxon>Metazoa</taxon>
        <taxon>Cnidaria</taxon>
        <taxon>Anthozoa</taxon>
        <taxon>Hexacorallia</taxon>
        <taxon>Scleractinia</taxon>
        <taxon>Fungiina</taxon>
        <taxon>Poritidae</taxon>
        <taxon>Porites</taxon>
    </lineage>
</organism>
<evidence type="ECO:0000256" key="3">
    <source>
        <dbReference type="ARBA" id="ARBA00022692"/>
    </source>
</evidence>
<dbReference type="InterPro" id="IPR051717">
    <property type="entry name" value="MFS_MFSD6"/>
</dbReference>
<feature type="transmembrane region" description="Helical" evidence="6">
    <location>
        <begin position="387"/>
        <end position="409"/>
    </location>
</feature>
<keyword evidence="3 6" id="KW-0812">Transmembrane</keyword>
<name>A0ABN8NBY8_9CNID</name>
<comment type="similarity">
    <text evidence="2">Belongs to the major facilitator superfamily. MFSD6 family.</text>
</comment>
<feature type="transmembrane region" description="Helical" evidence="6">
    <location>
        <begin position="330"/>
        <end position="351"/>
    </location>
</feature>
<gene>
    <name evidence="8" type="ORF">PEVE_00041074</name>
</gene>
<feature type="transmembrane region" description="Helical" evidence="6">
    <location>
        <begin position="453"/>
        <end position="472"/>
    </location>
</feature>
<dbReference type="Gene3D" id="1.20.1250.20">
    <property type="entry name" value="MFS general substrate transporter like domains"/>
    <property type="match status" value="3"/>
</dbReference>
<dbReference type="PANTHER" id="PTHR16172:SF2">
    <property type="entry name" value="MAJOR FACILITATOR SUPERFAMILY DOMAIN-CONTAINING PROTEIN 6"/>
    <property type="match status" value="1"/>
</dbReference>
<feature type="transmembrane region" description="Helical" evidence="6">
    <location>
        <begin position="299"/>
        <end position="318"/>
    </location>
</feature>
<dbReference type="Pfam" id="PF12832">
    <property type="entry name" value="MFS_1_like"/>
    <property type="match status" value="1"/>
</dbReference>
<dbReference type="PANTHER" id="PTHR16172">
    <property type="entry name" value="MAJOR FACILITATOR SUPERFAMILY DOMAIN-CONTAINING PROTEIN 6-LIKE"/>
    <property type="match status" value="1"/>
</dbReference>
<comment type="caution">
    <text evidence="8">The sequence shown here is derived from an EMBL/GenBank/DDBJ whole genome shotgun (WGS) entry which is preliminary data.</text>
</comment>
<keyword evidence="9" id="KW-1185">Reference proteome</keyword>
<feature type="transmembrane region" description="Helical" evidence="6">
    <location>
        <begin position="40"/>
        <end position="60"/>
    </location>
</feature>
<dbReference type="CDD" id="cd17335">
    <property type="entry name" value="MFS_MFSD6"/>
    <property type="match status" value="1"/>
</dbReference>
<feature type="transmembrane region" description="Helical" evidence="6">
    <location>
        <begin position="255"/>
        <end position="278"/>
    </location>
</feature>
<proteinExistence type="inferred from homology"/>
<dbReference type="InterPro" id="IPR036259">
    <property type="entry name" value="MFS_trans_sf"/>
</dbReference>
<feature type="transmembrane region" description="Helical" evidence="6">
    <location>
        <begin position="72"/>
        <end position="91"/>
    </location>
</feature>
<dbReference type="EMBL" id="CALNXI010000770">
    <property type="protein sequence ID" value="CAH3045421.1"/>
    <property type="molecule type" value="Genomic_DNA"/>
</dbReference>
<evidence type="ECO:0000256" key="4">
    <source>
        <dbReference type="ARBA" id="ARBA00022989"/>
    </source>
</evidence>
<evidence type="ECO:0000256" key="2">
    <source>
        <dbReference type="ARBA" id="ARBA00005241"/>
    </source>
</evidence>
<protein>
    <recommendedName>
        <fullName evidence="7">Major facilitator superfamily associated domain-containing protein</fullName>
    </recommendedName>
</protein>
<evidence type="ECO:0000256" key="1">
    <source>
        <dbReference type="ARBA" id="ARBA00004141"/>
    </source>
</evidence>
<comment type="subcellular location">
    <subcellularLocation>
        <location evidence="1">Membrane</location>
        <topology evidence="1">Multi-pass membrane protein</topology>
    </subcellularLocation>
</comment>
<evidence type="ECO:0000313" key="9">
    <source>
        <dbReference type="Proteomes" id="UP001159427"/>
    </source>
</evidence>
<sequence>MEEKQLERKRSGETDRGKQNFLQRLRGINACTPERLNYKVLFFACYAAYACLYTFIPLYFKQLGLSASQTGILIGLRPLCQAIGAPFWGILADKYKARKLVLLLGSTAWLIKNLLILAIRPSHEVCVAKPLSPGNQSQSLYAVALSKDIAIPSISTATSISHNKYKYFVQVDNDELARIFYIFLALVLVGELFGSIVHPLLDGCAVDYLGDERKSYGRIRLWGSVGMVIANLMAGLLINHYVYHYCGQTRKDYATAFYLFAAFMGVTILLLFFVKIVYSETPKQSLRDIKEVFNSRLKLSFWFVAIAFGMSDGFQGDFNSWFLDELNATSFQVGLAAALHFTTSALCYFAANYFLEMFGYFKTIAVGMACYCVVFICYSFTHSPWVALALFAVIGGVFAVTWTACVAYVGSISTAIGLGAAAQGILNGLFVGVGNGSGTMLGGLLVSKTGIRVAYRLFAAFLALVMLLFLACQWQGENTDDKTSYRALPNKDEEDSNE</sequence>
<feature type="transmembrane region" description="Helical" evidence="6">
    <location>
        <begin position="179"/>
        <end position="201"/>
    </location>
</feature>
<dbReference type="SUPFAM" id="SSF103473">
    <property type="entry name" value="MFS general substrate transporter"/>
    <property type="match status" value="1"/>
</dbReference>
<evidence type="ECO:0000256" key="6">
    <source>
        <dbReference type="SAM" id="Phobius"/>
    </source>
</evidence>
<feature type="transmembrane region" description="Helical" evidence="6">
    <location>
        <begin position="100"/>
        <end position="119"/>
    </location>
</feature>
<accession>A0ABN8NBY8</accession>